<dbReference type="EMBL" id="OOIL02002830">
    <property type="protein sequence ID" value="VFQ85068.1"/>
    <property type="molecule type" value="Genomic_DNA"/>
</dbReference>
<dbReference type="Proteomes" id="UP000595140">
    <property type="component" value="Unassembled WGS sequence"/>
</dbReference>
<evidence type="ECO:0008006" key="4">
    <source>
        <dbReference type="Google" id="ProtNLM"/>
    </source>
</evidence>
<name>A0A484MAI6_9ASTE</name>
<dbReference type="SUPFAM" id="SSF50630">
    <property type="entry name" value="Acid proteases"/>
    <property type="match status" value="1"/>
</dbReference>
<organism evidence="2 3">
    <name type="scientific">Cuscuta campestris</name>
    <dbReference type="NCBI Taxonomy" id="132261"/>
    <lineage>
        <taxon>Eukaryota</taxon>
        <taxon>Viridiplantae</taxon>
        <taxon>Streptophyta</taxon>
        <taxon>Embryophyta</taxon>
        <taxon>Tracheophyta</taxon>
        <taxon>Spermatophyta</taxon>
        <taxon>Magnoliopsida</taxon>
        <taxon>eudicotyledons</taxon>
        <taxon>Gunneridae</taxon>
        <taxon>Pentapetalae</taxon>
        <taxon>asterids</taxon>
        <taxon>lamiids</taxon>
        <taxon>Solanales</taxon>
        <taxon>Convolvulaceae</taxon>
        <taxon>Cuscuteae</taxon>
        <taxon>Cuscuta</taxon>
        <taxon>Cuscuta subgen. Grammica</taxon>
        <taxon>Cuscuta sect. Cleistogrammica</taxon>
    </lineage>
</organism>
<feature type="region of interest" description="Disordered" evidence="1">
    <location>
        <begin position="39"/>
        <end position="80"/>
    </location>
</feature>
<dbReference type="InterPro" id="IPR032567">
    <property type="entry name" value="RTL1-rel"/>
</dbReference>
<reference evidence="2 3" key="1">
    <citation type="submission" date="2018-04" db="EMBL/GenBank/DDBJ databases">
        <authorList>
            <person name="Vogel A."/>
        </authorList>
    </citation>
    <scope>NUCLEOTIDE SEQUENCE [LARGE SCALE GENOMIC DNA]</scope>
</reference>
<dbReference type="PANTHER" id="PTHR15503">
    <property type="entry name" value="LDOC1 RELATED"/>
    <property type="match status" value="1"/>
</dbReference>
<dbReference type="Gene3D" id="2.40.70.10">
    <property type="entry name" value="Acid Proteases"/>
    <property type="match status" value="1"/>
</dbReference>
<keyword evidence="3" id="KW-1185">Reference proteome</keyword>
<evidence type="ECO:0000313" key="3">
    <source>
        <dbReference type="Proteomes" id="UP000595140"/>
    </source>
</evidence>
<dbReference type="AlphaFoldDB" id="A0A484MAI6"/>
<accession>A0A484MAI6</accession>
<dbReference type="PANTHER" id="PTHR15503:SF22">
    <property type="entry name" value="TRANSPOSON TY3-I GAG POLYPROTEIN"/>
    <property type="match status" value="1"/>
</dbReference>
<gene>
    <name evidence="2" type="ORF">CCAM_LOCUS26844</name>
</gene>
<dbReference type="CDD" id="cd00303">
    <property type="entry name" value="retropepsin_like"/>
    <property type="match status" value="1"/>
</dbReference>
<proteinExistence type="predicted"/>
<dbReference type="InterPro" id="IPR021109">
    <property type="entry name" value="Peptidase_aspartic_dom_sf"/>
</dbReference>
<evidence type="ECO:0000313" key="2">
    <source>
        <dbReference type="EMBL" id="VFQ85068.1"/>
    </source>
</evidence>
<evidence type="ECO:0000256" key="1">
    <source>
        <dbReference type="SAM" id="MobiDB-lite"/>
    </source>
</evidence>
<protein>
    <recommendedName>
        <fullName evidence="4">Retrotransposon gag domain-containing protein</fullName>
    </recommendedName>
</protein>
<dbReference type="Pfam" id="PF08284">
    <property type="entry name" value="RVP_2"/>
    <property type="match status" value="1"/>
</dbReference>
<sequence>MTTPADSSPPVLTLKDLMHAINDIQKDLQSTKVRVADLASTSATDGRSNFYPPPTGWRPPPSRSAGGSSETTPRMRVDAPRFSGEDPTGWIFRIQKYFDYFMTPDSERLHLVAMLIDHPASEWSIIRPITVAPHGMSSSLLCIKATLVSMFVTGLKQPIQHEVNLRNPTTLPSAFALARELEACHVDAATVLSPGSRRSWPPRSPAAGASCILPTPPATTRLPLVTAHFPGLSSPAPLPVVRVSAEEKAERNKKGLCWCCDEKWIPGHNCKRRFLLLMKPNATDGVDPGPPEDSAPVDDPTLINSDISSIHSLAGSPSPRSLKITGSVHNFAVQVLLDSGSTHNFVHPTVAERLALVLHPVPPFRVYVGNGDSLRCSYSCPRTPLMLHDHLFDIDLFLLEIHGPDMVLGVQWLQTLGKVSHDYANMTMEFMWKGKPVTLRGDAPGPKPISFSQLCLLAGDASAYDLLRVQCGELNVISLKHVIHLQCGELNVISLKHVIHRKENAELKKARNLPHPQYTLLDAALSPNATVDEAQSRLTADFTYTLKAYNDPKINKNKTIFYDDDNNNNSSSALAAEVTLYYLVGVSYGKNQHGKARVEFASVSSAMVGGGPSALSPLGSAVFTVNVHVQSLPLPYRNDDAATRTTP</sequence>
<feature type="compositionally biased region" description="Pro residues" evidence="1">
    <location>
        <begin position="51"/>
        <end position="62"/>
    </location>
</feature>